<evidence type="ECO:0000313" key="2">
    <source>
        <dbReference type="EMBL" id="MBD1545039.1"/>
    </source>
</evidence>
<evidence type="ECO:0000256" key="1">
    <source>
        <dbReference type="SAM" id="MobiDB-lite"/>
    </source>
</evidence>
<sequence>MTGNKFPFSHKVHADRLGDREETIVIEPDKAALKRIAEANGCVDVDRLRAELTLKPWRKAGVRVVGTLEATVTQQCVVTLEPFKQELFEDIDRTFEPVSSRARRPRDLNEEGEIEIDLETLDPPDVMVDGVIDLGAMICEQLALSIDPFPRKPGAVFEQEEEKDSGEVEDKPSPFAALAKLKQDPEH</sequence>
<protein>
    <submittedName>
        <fullName evidence="2">DUF177 domain-containing protein</fullName>
    </submittedName>
</protein>
<dbReference type="AlphaFoldDB" id="A0A926NTP8"/>
<dbReference type="Proteomes" id="UP000598467">
    <property type="component" value="Unassembled WGS sequence"/>
</dbReference>
<evidence type="ECO:0000313" key="3">
    <source>
        <dbReference type="Proteomes" id="UP000598467"/>
    </source>
</evidence>
<dbReference type="RefSeq" id="WP_190289701.1">
    <property type="nucleotide sequence ID" value="NZ_JABFCZ010000002.1"/>
</dbReference>
<dbReference type="InterPro" id="IPR003772">
    <property type="entry name" value="YceD"/>
</dbReference>
<accession>A0A926NTP8</accession>
<gene>
    <name evidence="2" type="ORF">HK439_02090</name>
</gene>
<proteinExistence type="predicted"/>
<reference evidence="2" key="1">
    <citation type="submission" date="2020-05" db="EMBL/GenBank/DDBJ databases">
        <title>Identification of trans-AT polyketide cluster in two marine bacteria, producers of a novel glutaramide-containing polyketide sesbanimide D and analogs.</title>
        <authorList>
            <person name="Kacar D."/>
            <person name="Rodriguez P."/>
            <person name="Canedo L."/>
            <person name="Gonzalez E."/>
            <person name="Galan B."/>
            <person name="De La Calle F."/>
            <person name="Garcia J.L."/>
        </authorList>
    </citation>
    <scope>NUCLEOTIDE SEQUENCE</scope>
    <source>
        <strain evidence="2">PHM038</strain>
    </source>
</reference>
<organism evidence="2 3">
    <name type="scientific">Roseibium aggregatum</name>
    <dbReference type="NCBI Taxonomy" id="187304"/>
    <lineage>
        <taxon>Bacteria</taxon>
        <taxon>Pseudomonadati</taxon>
        <taxon>Pseudomonadota</taxon>
        <taxon>Alphaproteobacteria</taxon>
        <taxon>Hyphomicrobiales</taxon>
        <taxon>Stappiaceae</taxon>
        <taxon>Roseibium</taxon>
    </lineage>
</organism>
<name>A0A926NTP8_9HYPH</name>
<dbReference type="EMBL" id="JABFCZ010000002">
    <property type="protein sequence ID" value="MBD1545039.1"/>
    <property type="molecule type" value="Genomic_DNA"/>
</dbReference>
<comment type="caution">
    <text evidence="2">The sequence shown here is derived from an EMBL/GenBank/DDBJ whole genome shotgun (WGS) entry which is preliminary data.</text>
</comment>
<dbReference type="Pfam" id="PF02620">
    <property type="entry name" value="YceD"/>
    <property type="match status" value="1"/>
</dbReference>
<feature type="region of interest" description="Disordered" evidence="1">
    <location>
        <begin position="148"/>
        <end position="187"/>
    </location>
</feature>